<accession>A0A0F9JCS5</accession>
<dbReference type="AlphaFoldDB" id="A0A0F9JCS5"/>
<dbReference type="InterPro" id="IPR019238">
    <property type="entry name" value="AbiEi_2"/>
</dbReference>
<sequence length="351" mass="40971">MMTTKEIIQRILKELPFFLPALKVGRIEVEKKISDQVFDLAFKIKTKDRQEWLLLCEIKRLLQPRIAREISTRFKERIADLNGVYPVLITTFIGERTREVLKKEGVGYLDLAGNCFLEFNNVYIEKIVDKNPLVDKRKLRTIFKPVSSRILRVLLEESKKGWKILELSRIAKVSLGQTSNVCRWLIDEEYIKKEQGAYYLTEPGKLLDEWCRNYTYAQNKIFTYYSFEQNLGKLIEKVVGISEDKDLEYALTLLSGASIIAPFIRGISSLQMYVTDSERLSEWVSLLDLRPVESGSNISMYIPYDEGVFDKTQKADDINIVSNIQLYIDLCNYPARGREQAEFLRRERIKF</sequence>
<organism evidence="1">
    <name type="scientific">marine sediment metagenome</name>
    <dbReference type="NCBI Taxonomy" id="412755"/>
    <lineage>
        <taxon>unclassified sequences</taxon>
        <taxon>metagenomes</taxon>
        <taxon>ecological metagenomes</taxon>
    </lineage>
</organism>
<name>A0A0F9JCS5_9ZZZZ</name>
<comment type="caution">
    <text evidence="1">The sequence shown here is derived from an EMBL/GenBank/DDBJ whole genome shotgun (WGS) entry which is preliminary data.</text>
</comment>
<evidence type="ECO:0000313" key="1">
    <source>
        <dbReference type="EMBL" id="KKL96807.1"/>
    </source>
</evidence>
<dbReference type="EMBL" id="LAZR01018332">
    <property type="protein sequence ID" value="KKL96807.1"/>
    <property type="molecule type" value="Genomic_DNA"/>
</dbReference>
<dbReference type="SUPFAM" id="SSF46785">
    <property type="entry name" value="Winged helix' DNA-binding domain"/>
    <property type="match status" value="1"/>
</dbReference>
<reference evidence="1" key="1">
    <citation type="journal article" date="2015" name="Nature">
        <title>Complex archaea that bridge the gap between prokaryotes and eukaryotes.</title>
        <authorList>
            <person name="Spang A."/>
            <person name="Saw J.H."/>
            <person name="Jorgensen S.L."/>
            <person name="Zaremba-Niedzwiedzka K."/>
            <person name="Martijn J."/>
            <person name="Lind A.E."/>
            <person name="van Eijk R."/>
            <person name="Schleper C."/>
            <person name="Guy L."/>
            <person name="Ettema T.J."/>
        </authorList>
    </citation>
    <scope>NUCLEOTIDE SEQUENCE</scope>
</reference>
<dbReference type="InterPro" id="IPR036390">
    <property type="entry name" value="WH_DNA-bd_sf"/>
</dbReference>
<gene>
    <name evidence="1" type="ORF">LCGC14_1840790</name>
</gene>
<protein>
    <submittedName>
        <fullName evidence="1">Uncharacterized protein</fullName>
    </submittedName>
</protein>
<proteinExistence type="predicted"/>
<dbReference type="Pfam" id="PF09952">
    <property type="entry name" value="AbiEi_2"/>
    <property type="match status" value="1"/>
</dbReference>